<dbReference type="EMBL" id="CAMAPF010000984">
    <property type="protein sequence ID" value="CAH9134734.1"/>
    <property type="molecule type" value="Genomic_DNA"/>
</dbReference>
<evidence type="ECO:0000256" key="3">
    <source>
        <dbReference type="ARBA" id="ARBA00022833"/>
    </source>
</evidence>
<gene>
    <name evidence="6" type="ORF">CEPIT_LOCUS33968</name>
</gene>
<dbReference type="PANTHER" id="PTHR31973:SF113">
    <property type="entry name" value="PROTEIN FAR1-RELATED SEQUENCE 5-LIKE"/>
    <property type="match status" value="1"/>
</dbReference>
<sequence length="461" mass="53104">MNLAHGISMSYKKSWKAQKLAMQKQFGSDLESYQKLPSMAYMLDKANPDSMISLTIGDEDEFRYFFMSLGPWRKAWDFCRPVLIVDGSFMKAYYKGTLLTACGQDANGHIVPLAFGICDFESKASWNWFFTKVRESLTFRPDMFIISDRHEGILSAARKIFPHALHGYCVAHLRRNMIPKFRGSGKNLGWKFKAAYNAATLKEYEEYMCLLDSEDVRIRPWLEKIGIEKWAKCMSGPRRYDVMTSNCAESLNNVSVSAREYSISKLVDFLRERMQLWFTERKESAEKACTILATKREKHLVELQRQASRMQVKPASYTEFEVVDRHCRSFLVDLNAKTCSCGVFQLSHFVCVHAVAAIGTRPAMSCYTYISPYYTRDYWLSTWNGVMHPICDAESWSVPSHVLDVRCKPPSCLKRPPGRPKKSRIPSIGEHRGIKRRKCSRCHALGHNKKTCRNPLTMLND</sequence>
<evidence type="ECO:0000313" key="7">
    <source>
        <dbReference type="Proteomes" id="UP001152523"/>
    </source>
</evidence>
<dbReference type="Pfam" id="PF04434">
    <property type="entry name" value="SWIM"/>
    <property type="match status" value="1"/>
</dbReference>
<dbReference type="PROSITE" id="PS50966">
    <property type="entry name" value="ZF_SWIM"/>
    <property type="match status" value="1"/>
</dbReference>
<evidence type="ECO:0000259" key="5">
    <source>
        <dbReference type="PROSITE" id="PS50966"/>
    </source>
</evidence>
<dbReference type="AlphaFoldDB" id="A0AAV0FHP7"/>
<organism evidence="6 7">
    <name type="scientific">Cuscuta epithymum</name>
    <dbReference type="NCBI Taxonomy" id="186058"/>
    <lineage>
        <taxon>Eukaryota</taxon>
        <taxon>Viridiplantae</taxon>
        <taxon>Streptophyta</taxon>
        <taxon>Embryophyta</taxon>
        <taxon>Tracheophyta</taxon>
        <taxon>Spermatophyta</taxon>
        <taxon>Magnoliopsida</taxon>
        <taxon>eudicotyledons</taxon>
        <taxon>Gunneridae</taxon>
        <taxon>Pentapetalae</taxon>
        <taxon>asterids</taxon>
        <taxon>lamiids</taxon>
        <taxon>Solanales</taxon>
        <taxon>Convolvulaceae</taxon>
        <taxon>Cuscuteae</taxon>
        <taxon>Cuscuta</taxon>
        <taxon>Cuscuta subgen. Cuscuta</taxon>
    </lineage>
</organism>
<dbReference type="InterPro" id="IPR006564">
    <property type="entry name" value="Znf_PMZ"/>
</dbReference>
<keyword evidence="7" id="KW-1185">Reference proteome</keyword>
<feature type="domain" description="SWIM-type" evidence="5">
    <location>
        <begin position="330"/>
        <end position="362"/>
    </location>
</feature>
<keyword evidence="1" id="KW-0479">Metal-binding</keyword>
<name>A0AAV0FHP7_9ASTE</name>
<evidence type="ECO:0000313" key="6">
    <source>
        <dbReference type="EMBL" id="CAH9134734.1"/>
    </source>
</evidence>
<reference evidence="6" key="1">
    <citation type="submission" date="2022-07" db="EMBL/GenBank/DDBJ databases">
        <authorList>
            <person name="Macas J."/>
            <person name="Novak P."/>
            <person name="Neumann P."/>
        </authorList>
    </citation>
    <scope>NUCLEOTIDE SEQUENCE</scope>
</reference>
<proteinExistence type="predicted"/>
<protein>
    <recommendedName>
        <fullName evidence="5">SWIM-type domain-containing protein</fullName>
    </recommendedName>
</protein>
<dbReference type="GO" id="GO:0008270">
    <property type="term" value="F:zinc ion binding"/>
    <property type="evidence" value="ECO:0007669"/>
    <property type="project" value="UniProtKB-KW"/>
</dbReference>
<keyword evidence="3" id="KW-0862">Zinc</keyword>
<evidence type="ECO:0000256" key="4">
    <source>
        <dbReference type="PROSITE-ProRule" id="PRU00325"/>
    </source>
</evidence>
<dbReference type="Proteomes" id="UP001152523">
    <property type="component" value="Unassembled WGS sequence"/>
</dbReference>
<dbReference type="InterPro" id="IPR018289">
    <property type="entry name" value="MULE_transposase_dom"/>
</dbReference>
<dbReference type="SMART" id="SM00575">
    <property type="entry name" value="ZnF_PMZ"/>
    <property type="match status" value="1"/>
</dbReference>
<keyword evidence="2 4" id="KW-0863">Zinc-finger</keyword>
<evidence type="ECO:0000256" key="1">
    <source>
        <dbReference type="ARBA" id="ARBA00022723"/>
    </source>
</evidence>
<dbReference type="PANTHER" id="PTHR31973">
    <property type="entry name" value="POLYPROTEIN, PUTATIVE-RELATED"/>
    <property type="match status" value="1"/>
</dbReference>
<dbReference type="InterPro" id="IPR007527">
    <property type="entry name" value="Znf_SWIM"/>
</dbReference>
<accession>A0AAV0FHP7</accession>
<dbReference type="Pfam" id="PF10551">
    <property type="entry name" value="MULE"/>
    <property type="match status" value="1"/>
</dbReference>
<evidence type="ECO:0000256" key="2">
    <source>
        <dbReference type="ARBA" id="ARBA00022771"/>
    </source>
</evidence>
<comment type="caution">
    <text evidence="6">The sequence shown here is derived from an EMBL/GenBank/DDBJ whole genome shotgun (WGS) entry which is preliminary data.</text>
</comment>